<evidence type="ECO:0000256" key="2">
    <source>
        <dbReference type="ARBA" id="ARBA00022679"/>
    </source>
</evidence>
<dbReference type="PANTHER" id="PTHR43712">
    <property type="entry name" value="PUTATIVE (AFU_ORTHOLOGUE AFUA_4G14580)-RELATED"/>
    <property type="match status" value="1"/>
</dbReference>
<dbReference type="GO" id="GO:0046983">
    <property type="term" value="F:protein dimerization activity"/>
    <property type="evidence" value="ECO:0007669"/>
    <property type="project" value="InterPro"/>
</dbReference>
<dbReference type="InterPro" id="IPR001077">
    <property type="entry name" value="COMT_C"/>
</dbReference>
<feature type="domain" description="O-methyltransferase C-terminal" evidence="5">
    <location>
        <begin position="181"/>
        <end position="356"/>
    </location>
</feature>
<organism evidence="7 8">
    <name type="scientific">Dongia mobilis</name>
    <dbReference type="NCBI Taxonomy" id="578943"/>
    <lineage>
        <taxon>Bacteria</taxon>
        <taxon>Pseudomonadati</taxon>
        <taxon>Pseudomonadota</taxon>
        <taxon>Alphaproteobacteria</taxon>
        <taxon>Rhodospirillales</taxon>
        <taxon>Dongiaceae</taxon>
        <taxon>Dongia</taxon>
    </lineage>
</organism>
<comment type="caution">
    <text evidence="7">The sequence shown here is derived from an EMBL/GenBank/DDBJ whole genome shotgun (WGS) entry which is preliminary data.</text>
</comment>
<dbReference type="Proteomes" id="UP000295783">
    <property type="component" value="Unassembled WGS sequence"/>
</dbReference>
<dbReference type="Gene3D" id="1.10.10.10">
    <property type="entry name" value="Winged helix-like DNA-binding domain superfamily/Winged helix DNA-binding domain"/>
    <property type="match status" value="1"/>
</dbReference>
<evidence type="ECO:0000256" key="4">
    <source>
        <dbReference type="PIRSR" id="PIRSR005739-1"/>
    </source>
</evidence>
<feature type="domain" description="O-methyltransferase dimerisation" evidence="6">
    <location>
        <begin position="55"/>
        <end position="130"/>
    </location>
</feature>
<dbReference type="Gene3D" id="1.10.287.1350">
    <property type="match status" value="1"/>
</dbReference>
<reference evidence="7 8" key="1">
    <citation type="submission" date="2019-03" db="EMBL/GenBank/DDBJ databases">
        <title>Genomic Encyclopedia of Type Strains, Phase III (KMG-III): the genomes of soil and plant-associated and newly described type strains.</title>
        <authorList>
            <person name="Whitman W."/>
        </authorList>
    </citation>
    <scope>NUCLEOTIDE SEQUENCE [LARGE SCALE GENOMIC DNA]</scope>
    <source>
        <strain evidence="7 8">CGMCC 1.7660</strain>
    </source>
</reference>
<dbReference type="Gene3D" id="3.40.50.150">
    <property type="entry name" value="Vaccinia Virus protein VP39"/>
    <property type="match status" value="1"/>
</dbReference>
<gene>
    <name evidence="7" type="ORF">A8950_1213</name>
</gene>
<keyword evidence="2 7" id="KW-0808">Transferase</keyword>
<dbReference type="Pfam" id="PF00891">
    <property type="entry name" value="Methyltransf_2"/>
    <property type="match status" value="1"/>
</dbReference>
<proteinExistence type="predicted"/>
<feature type="active site" description="Proton acceptor" evidence="4">
    <location>
        <position position="285"/>
    </location>
</feature>
<keyword evidence="8" id="KW-1185">Reference proteome</keyword>
<evidence type="ECO:0000256" key="3">
    <source>
        <dbReference type="ARBA" id="ARBA00022691"/>
    </source>
</evidence>
<evidence type="ECO:0000256" key="1">
    <source>
        <dbReference type="ARBA" id="ARBA00022603"/>
    </source>
</evidence>
<dbReference type="InterPro" id="IPR036390">
    <property type="entry name" value="WH_DNA-bd_sf"/>
</dbReference>
<dbReference type="PROSITE" id="PS51683">
    <property type="entry name" value="SAM_OMT_II"/>
    <property type="match status" value="1"/>
</dbReference>
<dbReference type="InterPro" id="IPR016461">
    <property type="entry name" value="COMT-like"/>
</dbReference>
<dbReference type="GO" id="GO:0032259">
    <property type="term" value="P:methylation"/>
    <property type="evidence" value="ECO:0007669"/>
    <property type="project" value="UniProtKB-KW"/>
</dbReference>
<dbReference type="GO" id="GO:0008171">
    <property type="term" value="F:O-methyltransferase activity"/>
    <property type="evidence" value="ECO:0007669"/>
    <property type="project" value="InterPro"/>
</dbReference>
<evidence type="ECO:0000313" key="7">
    <source>
        <dbReference type="EMBL" id="TDQ82931.1"/>
    </source>
</evidence>
<keyword evidence="1 7" id="KW-0489">Methyltransferase</keyword>
<dbReference type="Pfam" id="PF08100">
    <property type="entry name" value="Dimerisation"/>
    <property type="match status" value="1"/>
</dbReference>
<dbReference type="AlphaFoldDB" id="A0A4R6WNZ9"/>
<keyword evidence="3" id="KW-0949">S-adenosyl-L-methionine</keyword>
<protein>
    <submittedName>
        <fullName evidence="7">Demethylspheroidene O-methyltransferase</fullName>
    </submittedName>
</protein>
<name>A0A4R6WNZ9_9PROT</name>
<dbReference type="InterPro" id="IPR029063">
    <property type="entry name" value="SAM-dependent_MTases_sf"/>
</dbReference>
<sequence length="379" mass="40554">MHVLMPDAPAQAVTLRDRLLTWRDQLLASQRFQRWAAAFPMTRGIAERRTRELFDLCAGFVYTQVLAACVELDLFAILKHGPCDAAELARRLNLPLAAMTRLLRAAQSLQLVEGRSAGRVGLGPLGAALVGNPAIAAMVRHHRLFYDDLRNPVALLRGAQPSTGLGTFWPYAGATEPTAVSVAPYSALMAASLPLLVEDVLEAYSFAQHRCVLDVGGGLGGFVSAVLDRVPHLTGMLFDLPAVAESAGRQLPDALQDRLAIHGGSFLTDRLPGGADLITLVRVVHDHEDAAVRHLLRAAWAALPPGGVLLIAEPMAAADATDPVGDAYFGFYLAAMGSGRARPPETLAGLLAEAGFVAPKLRRTRRPVLVRVMTGQRPL</sequence>
<dbReference type="InterPro" id="IPR036388">
    <property type="entry name" value="WH-like_DNA-bd_sf"/>
</dbReference>
<dbReference type="SUPFAM" id="SSF53335">
    <property type="entry name" value="S-adenosyl-L-methionine-dependent methyltransferases"/>
    <property type="match status" value="1"/>
</dbReference>
<evidence type="ECO:0000259" key="6">
    <source>
        <dbReference type="Pfam" id="PF08100"/>
    </source>
</evidence>
<dbReference type="InterPro" id="IPR012967">
    <property type="entry name" value="COMT_dimerisation"/>
</dbReference>
<evidence type="ECO:0000259" key="5">
    <source>
        <dbReference type="Pfam" id="PF00891"/>
    </source>
</evidence>
<dbReference type="PIRSF" id="PIRSF005739">
    <property type="entry name" value="O-mtase"/>
    <property type="match status" value="1"/>
</dbReference>
<dbReference type="PANTHER" id="PTHR43712:SF2">
    <property type="entry name" value="O-METHYLTRANSFERASE CICE"/>
    <property type="match status" value="1"/>
</dbReference>
<dbReference type="EMBL" id="SNYW01000007">
    <property type="protein sequence ID" value="TDQ82931.1"/>
    <property type="molecule type" value="Genomic_DNA"/>
</dbReference>
<accession>A0A4R6WNZ9</accession>
<evidence type="ECO:0000313" key="8">
    <source>
        <dbReference type="Proteomes" id="UP000295783"/>
    </source>
</evidence>
<dbReference type="SUPFAM" id="SSF46785">
    <property type="entry name" value="Winged helix' DNA-binding domain"/>
    <property type="match status" value="1"/>
</dbReference>